<evidence type="ECO:0000313" key="2">
    <source>
        <dbReference type="EMBL" id="KAF2102073.1"/>
    </source>
</evidence>
<proteinExistence type="predicted"/>
<protein>
    <submittedName>
        <fullName evidence="2">Uncharacterized protein</fullName>
    </submittedName>
</protein>
<dbReference type="EMBL" id="ML978123">
    <property type="protein sequence ID" value="KAF2102073.1"/>
    <property type="molecule type" value="Genomic_DNA"/>
</dbReference>
<name>A0A9P4M8W2_9PEZI</name>
<organism evidence="2 3">
    <name type="scientific">Rhizodiscina lignyota</name>
    <dbReference type="NCBI Taxonomy" id="1504668"/>
    <lineage>
        <taxon>Eukaryota</taxon>
        <taxon>Fungi</taxon>
        <taxon>Dikarya</taxon>
        <taxon>Ascomycota</taxon>
        <taxon>Pezizomycotina</taxon>
        <taxon>Dothideomycetes</taxon>
        <taxon>Pleosporomycetidae</taxon>
        <taxon>Aulographales</taxon>
        <taxon>Rhizodiscinaceae</taxon>
        <taxon>Rhizodiscina</taxon>
    </lineage>
</organism>
<feature type="compositionally biased region" description="Low complexity" evidence="1">
    <location>
        <begin position="1"/>
        <end position="31"/>
    </location>
</feature>
<feature type="region of interest" description="Disordered" evidence="1">
    <location>
        <begin position="1"/>
        <end position="51"/>
    </location>
</feature>
<accession>A0A9P4M8W2</accession>
<gene>
    <name evidence="2" type="ORF">NA57DRAFT_73510</name>
</gene>
<comment type="caution">
    <text evidence="2">The sequence shown here is derived from an EMBL/GenBank/DDBJ whole genome shotgun (WGS) entry which is preliminary data.</text>
</comment>
<dbReference type="Proteomes" id="UP000799772">
    <property type="component" value="Unassembled WGS sequence"/>
</dbReference>
<dbReference type="OrthoDB" id="407617at2759"/>
<dbReference type="AlphaFoldDB" id="A0A9P4M8W2"/>
<sequence>MASSLSTTPMATPPSTTAGSRSRAHSLASLRGPPPPATPANTRVPSVAGERVSPPLPIASFDLHEVNNNLERPREGLLVGHPTFVPSNTPAGTVGGTPKSHYGPTTHGLSQILEDIEPLPPSHASSYMSGGAPSVTSDPMEQFAVAHDGEIPIGLPLTPLERFGLFKRGKERDNTLSPRPEGVVFEHKAWEEEVDLDFDQTLARLGQLASDLHQKNPSKPAEEYYNEHLVKALNQPGRPFAFKGNKARPGMDRAASMHVEVGSPPSKEGGISAYQFRMLEHTVDHYKVKLDKMQKEQEMMIKMIEDLRLHMSINEGNTQAENLSSGA</sequence>
<reference evidence="2" key="1">
    <citation type="journal article" date="2020" name="Stud. Mycol.">
        <title>101 Dothideomycetes genomes: a test case for predicting lifestyles and emergence of pathogens.</title>
        <authorList>
            <person name="Haridas S."/>
            <person name="Albert R."/>
            <person name="Binder M."/>
            <person name="Bloem J."/>
            <person name="Labutti K."/>
            <person name="Salamov A."/>
            <person name="Andreopoulos B."/>
            <person name="Baker S."/>
            <person name="Barry K."/>
            <person name="Bills G."/>
            <person name="Bluhm B."/>
            <person name="Cannon C."/>
            <person name="Castanera R."/>
            <person name="Culley D."/>
            <person name="Daum C."/>
            <person name="Ezra D."/>
            <person name="Gonzalez J."/>
            <person name="Henrissat B."/>
            <person name="Kuo A."/>
            <person name="Liang C."/>
            <person name="Lipzen A."/>
            <person name="Lutzoni F."/>
            <person name="Magnuson J."/>
            <person name="Mondo S."/>
            <person name="Nolan M."/>
            <person name="Ohm R."/>
            <person name="Pangilinan J."/>
            <person name="Park H.-J."/>
            <person name="Ramirez L."/>
            <person name="Alfaro M."/>
            <person name="Sun H."/>
            <person name="Tritt A."/>
            <person name="Yoshinaga Y."/>
            <person name="Zwiers L.-H."/>
            <person name="Turgeon B."/>
            <person name="Goodwin S."/>
            <person name="Spatafora J."/>
            <person name="Crous P."/>
            <person name="Grigoriev I."/>
        </authorList>
    </citation>
    <scope>NUCLEOTIDE SEQUENCE</scope>
    <source>
        <strain evidence="2">CBS 133067</strain>
    </source>
</reference>
<evidence type="ECO:0000256" key="1">
    <source>
        <dbReference type="SAM" id="MobiDB-lite"/>
    </source>
</evidence>
<keyword evidence="3" id="KW-1185">Reference proteome</keyword>
<evidence type="ECO:0000313" key="3">
    <source>
        <dbReference type="Proteomes" id="UP000799772"/>
    </source>
</evidence>